<feature type="domain" description="Aminopeptidase P N-terminal" evidence="6">
    <location>
        <begin position="13"/>
        <end position="148"/>
    </location>
</feature>
<dbReference type="PANTHER" id="PTHR43226:SF1">
    <property type="entry name" value="XAA-PRO DIPEPTIDASE"/>
    <property type="match status" value="1"/>
</dbReference>
<dbReference type="SMART" id="SM01011">
    <property type="entry name" value="AMP_N"/>
    <property type="match status" value="1"/>
</dbReference>
<dbReference type="InterPro" id="IPR000994">
    <property type="entry name" value="Pept_M24"/>
</dbReference>
<organism evidence="7 8">
    <name type="scientific">Debaryomyces fabryi</name>
    <dbReference type="NCBI Taxonomy" id="58627"/>
    <lineage>
        <taxon>Eukaryota</taxon>
        <taxon>Fungi</taxon>
        <taxon>Dikarya</taxon>
        <taxon>Ascomycota</taxon>
        <taxon>Saccharomycotina</taxon>
        <taxon>Pichiomycetes</taxon>
        <taxon>Debaryomycetaceae</taxon>
        <taxon>Debaryomyces</taxon>
    </lineage>
</organism>
<dbReference type="SUPFAM" id="SSF55920">
    <property type="entry name" value="Creatinase/aminopeptidase"/>
    <property type="match status" value="1"/>
</dbReference>
<keyword evidence="8" id="KW-1185">Reference proteome</keyword>
<reference evidence="7 8" key="1">
    <citation type="submission" date="2015-11" db="EMBL/GenBank/DDBJ databases">
        <title>The genome of Debaryomyces fabryi.</title>
        <authorList>
            <person name="Tafer H."/>
            <person name="Lopandic K."/>
        </authorList>
    </citation>
    <scope>NUCLEOTIDE SEQUENCE [LARGE SCALE GENOMIC DNA]</scope>
    <source>
        <strain evidence="7 8">CBS 789</strain>
    </source>
</reference>
<dbReference type="PANTHER" id="PTHR43226">
    <property type="entry name" value="XAA-PRO AMINOPEPTIDASE 3"/>
    <property type="match status" value="1"/>
</dbReference>
<dbReference type="GO" id="GO:0006508">
    <property type="term" value="P:proteolysis"/>
    <property type="evidence" value="ECO:0007669"/>
    <property type="project" value="TreeGrafter"/>
</dbReference>
<dbReference type="EMBL" id="LMYN01000006">
    <property type="protein sequence ID" value="KSA03726.1"/>
    <property type="molecule type" value="Genomic_DNA"/>
</dbReference>
<gene>
    <name evidence="7" type="ORF">AC631_00538</name>
</gene>
<comment type="similarity">
    <text evidence="2">Belongs to the peptidase M24B family.</text>
</comment>
<evidence type="ECO:0000259" key="6">
    <source>
        <dbReference type="SMART" id="SM01011"/>
    </source>
</evidence>
<dbReference type="CDD" id="cd01087">
    <property type="entry name" value="Prolidase"/>
    <property type="match status" value="1"/>
</dbReference>
<comment type="cofactor">
    <cofactor evidence="1">
        <name>Mn(2+)</name>
        <dbReference type="ChEBI" id="CHEBI:29035"/>
    </cofactor>
</comment>
<evidence type="ECO:0000256" key="2">
    <source>
        <dbReference type="ARBA" id="ARBA00008766"/>
    </source>
</evidence>
<dbReference type="Pfam" id="PF05195">
    <property type="entry name" value="AMP_N"/>
    <property type="match status" value="1"/>
</dbReference>
<sequence>MVDVPVSLKGKKYPAKEHAKKVCTHFKCKSKTGSKSDVAFFISGEDLELYDYCDQTKPIRQNRYFFYLSGVSIPGSHVLYQCGTDKLVLYLPNIDLDDVMWSGMPMSLEEAKDKYDMDEVKYVSDLKKDLEAVAESSTIYTTDVNKFNQQCGQFLTEKDEDFFFALDESRLLKDSYEIELMRHAASITDKCHLAVMSAIPIETNETHIHAEFMYHALRQGSKYQSYDPVCCSGPNCSTLHYVKNDEEIDSKRSILIDAGAEWECYASDVTRCFPINGDWSKEHLEIYNAVLKMQSTTMKMIKPGANWDDLHLTAHKIMIDEFLKLGIFNSKFSAQELYESKISARFFPHGLGHLLGMDTHDVGGRPNYEDPDPLLQYLRLRRTLQAGMVLTDEPGIYFSPFLLKDVLEDESKMKYINKDVLDKYWYIGGVRIEDDLLVTESGYENFTSITSDPKEISKIVKQGLSKNKDAFHNVI</sequence>
<dbReference type="Proteomes" id="UP000054251">
    <property type="component" value="Unassembled WGS sequence"/>
</dbReference>
<evidence type="ECO:0000256" key="5">
    <source>
        <dbReference type="ARBA" id="ARBA00023211"/>
    </source>
</evidence>
<dbReference type="SUPFAM" id="SSF53092">
    <property type="entry name" value="Creatinase/prolidase N-terminal domain"/>
    <property type="match status" value="1"/>
</dbReference>
<evidence type="ECO:0000256" key="4">
    <source>
        <dbReference type="ARBA" id="ARBA00022801"/>
    </source>
</evidence>
<dbReference type="Pfam" id="PF00557">
    <property type="entry name" value="Peptidase_M24"/>
    <property type="match status" value="1"/>
</dbReference>
<dbReference type="GeneID" id="26837547"/>
<dbReference type="AlphaFoldDB" id="A0A0V1Q5C9"/>
<dbReference type="Gene3D" id="3.90.230.10">
    <property type="entry name" value="Creatinase/methionine aminopeptidase superfamily"/>
    <property type="match status" value="1"/>
</dbReference>
<dbReference type="Gene3D" id="3.40.350.10">
    <property type="entry name" value="Creatinase/prolidase N-terminal domain"/>
    <property type="match status" value="1"/>
</dbReference>
<name>A0A0V1Q5C9_9ASCO</name>
<dbReference type="InterPro" id="IPR029149">
    <property type="entry name" value="Creatin/AminoP/Spt16_N"/>
</dbReference>
<evidence type="ECO:0000256" key="3">
    <source>
        <dbReference type="ARBA" id="ARBA00022723"/>
    </source>
</evidence>
<dbReference type="InterPro" id="IPR007865">
    <property type="entry name" value="Aminopep_P_N"/>
</dbReference>
<evidence type="ECO:0000313" key="7">
    <source>
        <dbReference type="EMBL" id="KSA03726.1"/>
    </source>
</evidence>
<accession>A0A0V1Q5C9</accession>
<evidence type="ECO:0000256" key="1">
    <source>
        <dbReference type="ARBA" id="ARBA00001936"/>
    </source>
</evidence>
<keyword evidence="4" id="KW-0378">Hydrolase</keyword>
<dbReference type="GO" id="GO:0030145">
    <property type="term" value="F:manganese ion binding"/>
    <property type="evidence" value="ECO:0007669"/>
    <property type="project" value="InterPro"/>
</dbReference>
<comment type="caution">
    <text evidence="7">The sequence shown here is derived from an EMBL/GenBank/DDBJ whole genome shotgun (WGS) entry which is preliminary data.</text>
</comment>
<keyword evidence="3" id="KW-0479">Metal-binding</keyword>
<dbReference type="FunFam" id="3.90.230.10:FF:000002">
    <property type="entry name" value="Xaa-Pro aminopeptidase 3"/>
    <property type="match status" value="1"/>
</dbReference>
<dbReference type="OrthoDB" id="10261878at2759"/>
<dbReference type="GO" id="GO:0070006">
    <property type="term" value="F:metalloaminopeptidase activity"/>
    <property type="evidence" value="ECO:0007669"/>
    <property type="project" value="InterPro"/>
</dbReference>
<keyword evidence="5" id="KW-0464">Manganese</keyword>
<protein>
    <recommendedName>
        <fullName evidence="6">Aminopeptidase P N-terminal domain-containing protein</fullName>
    </recommendedName>
</protein>
<evidence type="ECO:0000313" key="8">
    <source>
        <dbReference type="Proteomes" id="UP000054251"/>
    </source>
</evidence>
<proteinExistence type="inferred from homology"/>
<dbReference type="InterPro" id="IPR036005">
    <property type="entry name" value="Creatinase/aminopeptidase-like"/>
</dbReference>
<dbReference type="InterPro" id="IPR052433">
    <property type="entry name" value="X-Pro_dipept-like"/>
</dbReference>
<dbReference type="RefSeq" id="XP_015469828.1">
    <property type="nucleotide sequence ID" value="XM_015609368.1"/>
</dbReference>